<dbReference type="KEGG" id="psco:LY89DRAFT_567175"/>
<dbReference type="PANTHER" id="PTHR47572">
    <property type="entry name" value="LIPOPROTEIN-RELATED"/>
    <property type="match status" value="1"/>
</dbReference>
<evidence type="ECO:0000256" key="1">
    <source>
        <dbReference type="ARBA" id="ARBA00022801"/>
    </source>
</evidence>
<dbReference type="Gene3D" id="2.120.10.30">
    <property type="entry name" value="TolB, C-terminal domain"/>
    <property type="match status" value="1"/>
</dbReference>
<dbReference type="Proteomes" id="UP000070700">
    <property type="component" value="Unassembled WGS sequence"/>
</dbReference>
<dbReference type="EMBL" id="KQ947444">
    <property type="protein sequence ID" value="KUJ06724.1"/>
    <property type="molecule type" value="Genomic_DNA"/>
</dbReference>
<keyword evidence="1" id="KW-0378">Hydrolase</keyword>
<dbReference type="GeneID" id="28818276"/>
<accession>A0A132B484</accession>
<dbReference type="GO" id="GO:0016787">
    <property type="term" value="F:hydrolase activity"/>
    <property type="evidence" value="ECO:0007669"/>
    <property type="project" value="UniProtKB-KW"/>
</dbReference>
<dbReference type="SUPFAM" id="SSF63829">
    <property type="entry name" value="Calcium-dependent phosphotriesterase"/>
    <property type="match status" value="1"/>
</dbReference>
<dbReference type="InParanoid" id="A0A132B484"/>
<dbReference type="InterPro" id="IPR013658">
    <property type="entry name" value="SGL"/>
</dbReference>
<dbReference type="Pfam" id="PF08450">
    <property type="entry name" value="SGL"/>
    <property type="match status" value="1"/>
</dbReference>
<sequence>MIGQKIYTIDASGHKRVLLEVEGQPNGMCFLPDGSLIYSSMFDAKLHRYHDGTSEQYADLSSFMTGYCGDMVIDAHGRIFIDDTGARVLHGENPCPGRLLVVDSDRSVSVAAEGLVFPNGVAINREGTSLFISETFAYCLDQFDIEKSGKLSNRRKIWDTHDYASVSGKESGRFCGVDGICMDDEDGMWLSMLGYERFIRKNAKGEITHQIEVNGHATACTLGGEDGTTLYLVTNWVPDGCDLFTAMVERQTKCTISEVDVS</sequence>
<protein>
    <submittedName>
        <fullName evidence="3">Calcium-dependent phosphotriesterase</fullName>
    </submittedName>
</protein>
<dbReference type="AlphaFoldDB" id="A0A132B484"/>
<gene>
    <name evidence="3" type="ORF">LY89DRAFT_567175</name>
</gene>
<dbReference type="RefSeq" id="XP_018061079.1">
    <property type="nucleotide sequence ID" value="XM_018208550.1"/>
</dbReference>
<dbReference type="PANTHER" id="PTHR47572:SF4">
    <property type="entry name" value="LACTONASE DRP35"/>
    <property type="match status" value="1"/>
</dbReference>
<feature type="non-terminal residue" evidence="3">
    <location>
        <position position="262"/>
    </location>
</feature>
<name>A0A132B484_MOLSC</name>
<proteinExistence type="predicted"/>
<evidence type="ECO:0000313" key="4">
    <source>
        <dbReference type="Proteomes" id="UP000070700"/>
    </source>
</evidence>
<dbReference type="OrthoDB" id="423498at2759"/>
<dbReference type="InterPro" id="IPR051262">
    <property type="entry name" value="SMP-30/CGR1_Lactonase"/>
</dbReference>
<dbReference type="InterPro" id="IPR011042">
    <property type="entry name" value="6-blade_b-propeller_TolB-like"/>
</dbReference>
<keyword evidence="4" id="KW-1185">Reference proteome</keyword>
<dbReference type="STRING" id="149040.A0A132B484"/>
<reference evidence="3 4" key="1">
    <citation type="submission" date="2015-10" db="EMBL/GenBank/DDBJ databases">
        <title>Full genome of DAOMC 229536 Phialocephala scopiformis, a fungal endophyte of spruce producing the potent anti-insectan compound rugulosin.</title>
        <authorList>
            <consortium name="DOE Joint Genome Institute"/>
            <person name="Walker A.K."/>
            <person name="Frasz S.L."/>
            <person name="Seifert K.A."/>
            <person name="Miller J.D."/>
            <person name="Mondo S.J."/>
            <person name="Labutti K."/>
            <person name="Lipzen A."/>
            <person name="Dockter R."/>
            <person name="Kennedy M."/>
            <person name="Grigoriev I.V."/>
            <person name="Spatafora J.W."/>
        </authorList>
    </citation>
    <scope>NUCLEOTIDE SEQUENCE [LARGE SCALE GENOMIC DNA]</scope>
    <source>
        <strain evidence="3 4">CBS 120377</strain>
    </source>
</reference>
<feature type="domain" description="SMP-30/Gluconolactonase/LRE-like region" evidence="2">
    <location>
        <begin position="2"/>
        <end position="234"/>
    </location>
</feature>
<organism evidence="3 4">
    <name type="scientific">Mollisia scopiformis</name>
    <name type="common">Conifer needle endophyte fungus</name>
    <name type="synonym">Phialocephala scopiformis</name>
    <dbReference type="NCBI Taxonomy" id="149040"/>
    <lineage>
        <taxon>Eukaryota</taxon>
        <taxon>Fungi</taxon>
        <taxon>Dikarya</taxon>
        <taxon>Ascomycota</taxon>
        <taxon>Pezizomycotina</taxon>
        <taxon>Leotiomycetes</taxon>
        <taxon>Helotiales</taxon>
        <taxon>Mollisiaceae</taxon>
        <taxon>Mollisia</taxon>
    </lineage>
</organism>
<evidence type="ECO:0000259" key="2">
    <source>
        <dbReference type="Pfam" id="PF08450"/>
    </source>
</evidence>
<evidence type="ECO:0000313" key="3">
    <source>
        <dbReference type="EMBL" id="KUJ06724.1"/>
    </source>
</evidence>